<keyword evidence="5" id="KW-0479">Metal-binding</keyword>
<evidence type="ECO:0000313" key="11">
    <source>
        <dbReference type="Proteomes" id="UP000199163"/>
    </source>
</evidence>
<accession>A0A1G8G5N4</accession>
<keyword evidence="3" id="KW-0285">Flavoprotein</keyword>
<dbReference type="GO" id="GO:0046872">
    <property type="term" value="F:metal ion binding"/>
    <property type="evidence" value="ECO:0007669"/>
    <property type="project" value="UniProtKB-KW"/>
</dbReference>
<dbReference type="STRING" id="568899.SAMN05192534_11451"/>
<evidence type="ECO:0000259" key="9">
    <source>
        <dbReference type="Pfam" id="PF00724"/>
    </source>
</evidence>
<dbReference type="InterPro" id="IPR013785">
    <property type="entry name" value="Aldolase_TIM"/>
</dbReference>
<dbReference type="Pfam" id="PF00724">
    <property type="entry name" value="Oxidored_FMN"/>
    <property type="match status" value="1"/>
</dbReference>
<keyword evidence="8" id="KW-0411">Iron-sulfur</keyword>
<keyword evidence="6" id="KW-0560">Oxidoreductase</keyword>
<feature type="domain" description="NADH:flavin oxidoreductase/NADH oxidase N-terminal" evidence="9">
    <location>
        <begin position="12"/>
        <end position="301"/>
    </location>
</feature>
<dbReference type="InterPro" id="IPR051793">
    <property type="entry name" value="NADH:flavin_oxidoreductase"/>
</dbReference>
<gene>
    <name evidence="10" type="ORF">SAMN05192534_11451</name>
</gene>
<evidence type="ECO:0000256" key="4">
    <source>
        <dbReference type="ARBA" id="ARBA00022643"/>
    </source>
</evidence>
<keyword evidence="7" id="KW-0408">Iron</keyword>
<dbReference type="GO" id="GO:0010181">
    <property type="term" value="F:FMN binding"/>
    <property type="evidence" value="ECO:0007669"/>
    <property type="project" value="InterPro"/>
</dbReference>
<dbReference type="OrthoDB" id="9772736at2"/>
<evidence type="ECO:0000313" key="10">
    <source>
        <dbReference type="EMBL" id="SDH89724.1"/>
    </source>
</evidence>
<organism evidence="10 11">
    <name type="scientific">Alteribacillus persepolensis</name>
    <dbReference type="NCBI Taxonomy" id="568899"/>
    <lineage>
        <taxon>Bacteria</taxon>
        <taxon>Bacillati</taxon>
        <taxon>Bacillota</taxon>
        <taxon>Bacilli</taxon>
        <taxon>Bacillales</taxon>
        <taxon>Bacillaceae</taxon>
        <taxon>Alteribacillus</taxon>
    </lineage>
</organism>
<evidence type="ECO:0000256" key="5">
    <source>
        <dbReference type="ARBA" id="ARBA00022723"/>
    </source>
</evidence>
<dbReference type="InterPro" id="IPR001155">
    <property type="entry name" value="OxRdtase_FMN_N"/>
</dbReference>
<dbReference type="Gene3D" id="3.20.20.70">
    <property type="entry name" value="Aldolase class I"/>
    <property type="match status" value="1"/>
</dbReference>
<evidence type="ECO:0000256" key="3">
    <source>
        <dbReference type="ARBA" id="ARBA00022630"/>
    </source>
</evidence>
<keyword evidence="4" id="KW-0288">FMN</keyword>
<comment type="cofactor">
    <cofactor evidence="1">
        <name>FMN</name>
        <dbReference type="ChEBI" id="CHEBI:58210"/>
    </cofactor>
</comment>
<dbReference type="AlphaFoldDB" id="A0A1G8G5N4"/>
<dbReference type="Proteomes" id="UP000199163">
    <property type="component" value="Unassembled WGS sequence"/>
</dbReference>
<reference evidence="10 11" key="1">
    <citation type="submission" date="2016-10" db="EMBL/GenBank/DDBJ databases">
        <authorList>
            <person name="de Groot N.N."/>
        </authorList>
    </citation>
    <scope>NUCLEOTIDE SEQUENCE [LARGE SCALE GENOMIC DNA]</scope>
    <source>
        <strain evidence="10 11">DSM 21632</strain>
    </source>
</reference>
<evidence type="ECO:0000256" key="6">
    <source>
        <dbReference type="ARBA" id="ARBA00023002"/>
    </source>
</evidence>
<proteinExistence type="predicted"/>
<name>A0A1G8G5N4_9BACI</name>
<evidence type="ECO:0000256" key="7">
    <source>
        <dbReference type="ARBA" id="ARBA00023004"/>
    </source>
</evidence>
<dbReference type="RefSeq" id="WP_091274114.1">
    <property type="nucleotide sequence ID" value="NZ_FNDK01000014.1"/>
</dbReference>
<sequence length="315" mass="35749">MEKDKQQNDYSLLEPITIRDTNIPTRVFLDAPHADQLDNTSDKLVDQYIHAHKRGIGLTIFGRALVSADDNEETGFPVITDEKYADRFKHIAEAVHENNGKIALQLFQAGRSLLSPSNQPDSYKVMPEQDIYQLIEAFAHGAKRAKEAGFDAIEIVGSNGYLINQFLSSLSNKRQDKWGRTYENRMHFPLAIARHIREYIGEDMPVFFRLPGITLKTDDTTAEDIVHLAKQLKFSGIDLLNIDIGWHRENQQEDTPDVQQYVELAKQIKSYVSIYVGITKKLADLQKAEKLVDQGVVDMVCAEDSLTEKLSTKRS</sequence>
<dbReference type="GO" id="GO:0051536">
    <property type="term" value="F:iron-sulfur cluster binding"/>
    <property type="evidence" value="ECO:0007669"/>
    <property type="project" value="UniProtKB-KW"/>
</dbReference>
<dbReference type="PANTHER" id="PTHR42917:SF2">
    <property type="entry name" value="2,4-DIENOYL-COA REDUCTASE [(2E)-ENOYL-COA-PRODUCING]"/>
    <property type="match status" value="1"/>
</dbReference>
<dbReference type="EMBL" id="FNDK01000014">
    <property type="protein sequence ID" value="SDH89724.1"/>
    <property type="molecule type" value="Genomic_DNA"/>
</dbReference>
<protein>
    <submittedName>
        <fullName evidence="10">2,4-dienoyl-CoA reductase (NADPH2)</fullName>
    </submittedName>
</protein>
<evidence type="ECO:0000256" key="2">
    <source>
        <dbReference type="ARBA" id="ARBA00001966"/>
    </source>
</evidence>
<dbReference type="GO" id="GO:0016491">
    <property type="term" value="F:oxidoreductase activity"/>
    <property type="evidence" value="ECO:0007669"/>
    <property type="project" value="UniProtKB-KW"/>
</dbReference>
<keyword evidence="11" id="KW-1185">Reference proteome</keyword>
<comment type="cofactor">
    <cofactor evidence="2">
        <name>[4Fe-4S] cluster</name>
        <dbReference type="ChEBI" id="CHEBI:49883"/>
    </cofactor>
</comment>
<evidence type="ECO:0000256" key="8">
    <source>
        <dbReference type="ARBA" id="ARBA00023014"/>
    </source>
</evidence>
<dbReference type="PANTHER" id="PTHR42917">
    <property type="entry name" value="2,4-DIENOYL-COA REDUCTASE"/>
    <property type="match status" value="1"/>
</dbReference>
<dbReference type="SUPFAM" id="SSF51395">
    <property type="entry name" value="FMN-linked oxidoreductases"/>
    <property type="match status" value="1"/>
</dbReference>
<evidence type="ECO:0000256" key="1">
    <source>
        <dbReference type="ARBA" id="ARBA00001917"/>
    </source>
</evidence>